<dbReference type="PANTHER" id="PTHR11635">
    <property type="entry name" value="CAMP-DEPENDENT PROTEIN KINASE REGULATORY CHAIN"/>
    <property type="match status" value="1"/>
</dbReference>
<dbReference type="EMBL" id="HG719735">
    <property type="protein sequence ID" value="CDJ58579.1"/>
    <property type="molecule type" value="Genomic_DNA"/>
</dbReference>
<evidence type="ECO:0000313" key="4">
    <source>
        <dbReference type="EMBL" id="CDJ58579.1"/>
    </source>
</evidence>
<dbReference type="GO" id="GO:0030552">
    <property type="term" value="F:cAMP binding"/>
    <property type="evidence" value="ECO:0007669"/>
    <property type="project" value="TreeGrafter"/>
</dbReference>
<name>U6M808_EIMMA</name>
<dbReference type="Gene3D" id="2.60.120.10">
    <property type="entry name" value="Jelly Rolls"/>
    <property type="match status" value="2"/>
</dbReference>
<dbReference type="SMART" id="SM00100">
    <property type="entry name" value="cNMP"/>
    <property type="match status" value="1"/>
</dbReference>
<proteinExistence type="predicted"/>
<keyword evidence="4" id="KW-0808">Transferase</keyword>
<dbReference type="SUPFAM" id="SSF51206">
    <property type="entry name" value="cAMP-binding domain-like"/>
    <property type="match status" value="2"/>
</dbReference>
<sequence length="246" mass="28175">MLLLLLLLLVLRAVTEDDLDSNEDDDDVVDDLPMFYPKTEEEKQRIRDIVENSFLFSSLEAEDLEVLLGAFKELKVPKDTTIIEQGADGDKLYLIEEGEANVYKKISPSQQQQQDKKSVQQNEQQSEDKQQQQQLVNVMVAGELFGELALMYNSPRAATVKSKTDMKLWALDRQTFTLIVRDAAAKKREIYEDSLKEVELLKDVDAYERAKIADALKTRVYEEKEVIIKEGEEGDTFYLLLDGEAE</sequence>
<dbReference type="OMA" id="QQLVNVM"/>
<dbReference type="GO" id="GO:0005952">
    <property type="term" value="C:cAMP-dependent protein kinase complex"/>
    <property type="evidence" value="ECO:0007669"/>
    <property type="project" value="InterPro"/>
</dbReference>
<dbReference type="InterPro" id="IPR050503">
    <property type="entry name" value="cAMP-dep_PK_reg_su-like"/>
</dbReference>
<feature type="region of interest" description="Disordered" evidence="1">
    <location>
        <begin position="106"/>
        <end position="132"/>
    </location>
</feature>
<dbReference type="RefSeq" id="XP_013335227.1">
    <property type="nucleotide sequence ID" value="XM_013479773.1"/>
</dbReference>
<feature type="domain" description="Cyclic nucleotide-binding" evidence="3">
    <location>
        <begin position="200"/>
        <end position="246"/>
    </location>
</feature>
<feature type="chain" id="PRO_5004675233" evidence="2">
    <location>
        <begin position="17"/>
        <end position="246"/>
    </location>
</feature>
<keyword evidence="4" id="KW-0418">Kinase</keyword>
<protein>
    <submittedName>
        <fullName evidence="4">cAMP-dependent protein kinase regulatory subunit, putative</fullName>
    </submittedName>
</protein>
<dbReference type="VEuPathDB" id="ToxoDB:EMWEY_00051900"/>
<keyword evidence="5" id="KW-1185">Reference proteome</keyword>
<organism evidence="4 5">
    <name type="scientific">Eimeria maxima</name>
    <name type="common">Coccidian parasite</name>
    <dbReference type="NCBI Taxonomy" id="5804"/>
    <lineage>
        <taxon>Eukaryota</taxon>
        <taxon>Sar</taxon>
        <taxon>Alveolata</taxon>
        <taxon>Apicomplexa</taxon>
        <taxon>Conoidasida</taxon>
        <taxon>Coccidia</taxon>
        <taxon>Eucoccidiorida</taxon>
        <taxon>Eimeriorina</taxon>
        <taxon>Eimeriidae</taxon>
        <taxon>Eimeria</taxon>
    </lineage>
</organism>
<feature type="non-terminal residue" evidence="4">
    <location>
        <position position="246"/>
    </location>
</feature>
<dbReference type="GO" id="GO:0016301">
    <property type="term" value="F:kinase activity"/>
    <property type="evidence" value="ECO:0007669"/>
    <property type="project" value="UniProtKB-KW"/>
</dbReference>
<dbReference type="AlphaFoldDB" id="U6M808"/>
<dbReference type="PROSITE" id="PS00888">
    <property type="entry name" value="CNMP_BINDING_1"/>
    <property type="match status" value="2"/>
</dbReference>
<dbReference type="PROSITE" id="PS00889">
    <property type="entry name" value="CNMP_BINDING_2"/>
    <property type="match status" value="1"/>
</dbReference>
<gene>
    <name evidence="4" type="ORF">EMWEY_00051900</name>
</gene>
<dbReference type="InterPro" id="IPR014710">
    <property type="entry name" value="RmlC-like_jellyroll"/>
</dbReference>
<reference evidence="4" key="1">
    <citation type="submission" date="2013-10" db="EMBL/GenBank/DDBJ databases">
        <title>Genomic analysis of the causative agents of coccidiosis in chickens.</title>
        <authorList>
            <person name="Reid A.J."/>
            <person name="Blake D."/>
            <person name="Billington K."/>
            <person name="Browne H."/>
            <person name="Dunn M."/>
            <person name="Hung S."/>
            <person name="Kawahara F."/>
            <person name="Miranda-Saavedra D."/>
            <person name="Mourier T."/>
            <person name="Nagra H."/>
            <person name="Otto T.D."/>
            <person name="Rawlings N."/>
            <person name="Sanchez A."/>
            <person name="Sanders M."/>
            <person name="Subramaniam C."/>
            <person name="Tay Y."/>
            <person name="Dear P."/>
            <person name="Doerig C."/>
            <person name="Gruber A."/>
            <person name="Parkinson J."/>
            <person name="Shirley M."/>
            <person name="Wan K.L."/>
            <person name="Berriman M."/>
            <person name="Tomley F."/>
            <person name="Pain A."/>
        </authorList>
    </citation>
    <scope>NUCLEOTIDE SEQUENCE [LARGE SCALE GENOMIC DNA]</scope>
    <source>
        <strain evidence="4">Weybridge</strain>
    </source>
</reference>
<dbReference type="OrthoDB" id="417078at2759"/>
<evidence type="ECO:0000256" key="2">
    <source>
        <dbReference type="SAM" id="SignalP"/>
    </source>
</evidence>
<feature type="compositionally biased region" description="Low complexity" evidence="1">
    <location>
        <begin position="106"/>
        <end position="124"/>
    </location>
</feature>
<evidence type="ECO:0000259" key="3">
    <source>
        <dbReference type="PROSITE" id="PS50042"/>
    </source>
</evidence>
<dbReference type="GO" id="GO:0034236">
    <property type="term" value="F:protein kinase A catalytic subunit binding"/>
    <property type="evidence" value="ECO:0007669"/>
    <property type="project" value="TreeGrafter"/>
</dbReference>
<dbReference type="InterPro" id="IPR000595">
    <property type="entry name" value="cNMP-bd_dom"/>
</dbReference>
<evidence type="ECO:0000313" key="5">
    <source>
        <dbReference type="Proteomes" id="UP000030763"/>
    </source>
</evidence>
<dbReference type="InterPro" id="IPR018490">
    <property type="entry name" value="cNMP-bd_dom_sf"/>
</dbReference>
<keyword evidence="2" id="KW-0732">Signal</keyword>
<dbReference type="GeneID" id="25339176"/>
<dbReference type="InterPro" id="IPR018488">
    <property type="entry name" value="cNMP-bd_CS"/>
</dbReference>
<dbReference type="CDD" id="cd00038">
    <property type="entry name" value="CAP_ED"/>
    <property type="match status" value="2"/>
</dbReference>
<dbReference type="PRINTS" id="PR00103">
    <property type="entry name" value="CAMPKINASE"/>
</dbReference>
<reference evidence="4" key="2">
    <citation type="submission" date="2013-10" db="EMBL/GenBank/DDBJ databases">
        <authorList>
            <person name="Aslett M."/>
        </authorList>
    </citation>
    <scope>NUCLEOTIDE SEQUENCE [LARGE SCALE GENOMIC DNA]</scope>
    <source>
        <strain evidence="4">Weybridge</strain>
    </source>
</reference>
<dbReference type="Pfam" id="PF00027">
    <property type="entry name" value="cNMP_binding"/>
    <property type="match status" value="1"/>
</dbReference>
<accession>U6M808</accession>
<feature type="domain" description="Cyclic nucleotide-binding" evidence="3">
    <location>
        <begin position="55"/>
        <end position="197"/>
    </location>
</feature>
<feature type="signal peptide" evidence="2">
    <location>
        <begin position="1"/>
        <end position="16"/>
    </location>
</feature>
<dbReference type="PROSITE" id="PS50042">
    <property type="entry name" value="CNMP_BINDING_3"/>
    <property type="match status" value="2"/>
</dbReference>
<dbReference type="GO" id="GO:0005829">
    <property type="term" value="C:cytosol"/>
    <property type="evidence" value="ECO:0007669"/>
    <property type="project" value="TreeGrafter"/>
</dbReference>
<dbReference type="PANTHER" id="PTHR11635:SF152">
    <property type="entry name" value="CAMP-DEPENDENT PROTEIN KINASE TYPE I REGULATORY SUBUNIT-RELATED"/>
    <property type="match status" value="1"/>
</dbReference>
<dbReference type="GO" id="GO:0004862">
    <property type="term" value="F:cAMP-dependent protein kinase inhibitor activity"/>
    <property type="evidence" value="ECO:0007669"/>
    <property type="project" value="TreeGrafter"/>
</dbReference>
<evidence type="ECO:0000256" key="1">
    <source>
        <dbReference type="SAM" id="MobiDB-lite"/>
    </source>
</evidence>
<dbReference type="Proteomes" id="UP000030763">
    <property type="component" value="Unassembled WGS sequence"/>
</dbReference>